<proteinExistence type="predicted"/>
<dbReference type="EMBL" id="GG666576">
    <property type="protein sequence ID" value="EEN52909.1"/>
    <property type="molecule type" value="Genomic_DNA"/>
</dbReference>
<dbReference type="InterPro" id="IPR003360">
    <property type="entry name" value="US22-like"/>
</dbReference>
<name>C3Z365_BRAFL</name>
<gene>
    <name evidence="1" type="ORF">BRAFLDRAFT_76406</name>
</gene>
<protein>
    <submittedName>
        <fullName evidence="1">Uncharacterized protein</fullName>
    </submittedName>
</protein>
<organism>
    <name type="scientific">Branchiostoma floridae</name>
    <name type="common">Florida lancelet</name>
    <name type="synonym">Amphioxus</name>
    <dbReference type="NCBI Taxonomy" id="7739"/>
    <lineage>
        <taxon>Eukaryota</taxon>
        <taxon>Metazoa</taxon>
        <taxon>Chordata</taxon>
        <taxon>Cephalochordata</taxon>
        <taxon>Leptocardii</taxon>
        <taxon>Amphioxiformes</taxon>
        <taxon>Branchiostomatidae</taxon>
        <taxon>Branchiostoma</taxon>
    </lineage>
</organism>
<evidence type="ECO:0000313" key="1">
    <source>
        <dbReference type="EMBL" id="EEN52909.1"/>
    </source>
</evidence>
<accession>C3Z365</accession>
<dbReference type="AlphaFoldDB" id="C3Z365"/>
<sequence length="355" mass="40479">METALKPRDVVPIGRGVTGTKSTFEVYVLTNPVTKQPEGIALNVRTRTEIVSKSISWCDQGNDYIRHCLMDFGRQLCRGRLLDVDVFGTLLHQMLCKDRPAMYMYDIGLQSALWNSIQQTEITRSIETKEAKLKKDLSCLAYKSKEAKLKKDLSCLAYKSPKKLKAFFQEYRKTTLAVGSNGERFTPWKGGSSDMARFRLLECSFGYVNPPEKLIVIGYLQDDAVVMVGTQSGKVYLDKDEIVYNVADTLSDFADQGCPQNPTFFDYYLARPNDAKSLPCAAGTYEDKDVTVQIPEEHRWTFIGHDPDELEADRQEARRMYAERADYFEPPPEEFLDFPEEDNQIQSGSFFAQFD</sequence>
<dbReference type="Pfam" id="PF02393">
    <property type="entry name" value="US22"/>
    <property type="match status" value="1"/>
</dbReference>
<reference evidence="1" key="1">
    <citation type="journal article" date="2008" name="Nature">
        <title>The amphioxus genome and the evolution of the chordate karyotype.</title>
        <authorList>
            <consortium name="US DOE Joint Genome Institute (JGI-PGF)"/>
            <person name="Putnam N.H."/>
            <person name="Butts T."/>
            <person name="Ferrier D.E.K."/>
            <person name="Furlong R.F."/>
            <person name="Hellsten U."/>
            <person name="Kawashima T."/>
            <person name="Robinson-Rechavi M."/>
            <person name="Shoguchi E."/>
            <person name="Terry A."/>
            <person name="Yu J.-K."/>
            <person name="Benito-Gutierrez E.L."/>
            <person name="Dubchak I."/>
            <person name="Garcia-Fernandez J."/>
            <person name="Gibson-Brown J.J."/>
            <person name="Grigoriev I.V."/>
            <person name="Horton A.C."/>
            <person name="de Jong P.J."/>
            <person name="Jurka J."/>
            <person name="Kapitonov V.V."/>
            <person name="Kohara Y."/>
            <person name="Kuroki Y."/>
            <person name="Lindquist E."/>
            <person name="Lucas S."/>
            <person name="Osoegawa K."/>
            <person name="Pennacchio L.A."/>
            <person name="Salamov A.A."/>
            <person name="Satou Y."/>
            <person name="Sauka-Spengler T."/>
            <person name="Schmutz J."/>
            <person name="Shin-I T."/>
            <person name="Toyoda A."/>
            <person name="Bronner-Fraser M."/>
            <person name="Fujiyama A."/>
            <person name="Holland L.Z."/>
            <person name="Holland P.W.H."/>
            <person name="Satoh N."/>
            <person name="Rokhsar D.S."/>
        </authorList>
    </citation>
    <scope>NUCLEOTIDE SEQUENCE [LARGE SCALE GENOMIC DNA]</scope>
    <source>
        <strain evidence="1">S238N-H82</strain>
        <tissue evidence="1">Testes</tissue>
    </source>
</reference>
<dbReference type="InParanoid" id="C3Z365"/>